<organism evidence="1">
    <name type="scientific">Guillardia theta (strain CCMP2712)</name>
    <name type="common">Cryptophyte</name>
    <dbReference type="NCBI Taxonomy" id="905079"/>
    <lineage>
        <taxon>Eukaryota</taxon>
        <taxon>Cryptophyceae</taxon>
        <taxon>Pyrenomonadales</taxon>
        <taxon>Geminigeraceae</taxon>
        <taxon>Guillardia</taxon>
    </lineage>
</organism>
<protein>
    <submittedName>
        <fullName evidence="1 2">Uncharacterized protein</fullName>
    </submittedName>
</protein>
<accession>L1I727</accession>
<evidence type="ECO:0000313" key="2">
    <source>
        <dbReference type="EnsemblProtists" id="EKX31670"/>
    </source>
</evidence>
<evidence type="ECO:0000313" key="3">
    <source>
        <dbReference type="Proteomes" id="UP000011087"/>
    </source>
</evidence>
<dbReference type="Proteomes" id="UP000011087">
    <property type="component" value="Unassembled WGS sequence"/>
</dbReference>
<dbReference type="GeneID" id="17288395"/>
<name>L1I727_GUITC</name>
<reference evidence="2" key="3">
    <citation type="submission" date="2015-06" db="UniProtKB">
        <authorList>
            <consortium name="EnsemblProtists"/>
        </authorList>
    </citation>
    <scope>IDENTIFICATION</scope>
</reference>
<gene>
    <name evidence="1" type="ORF">GUITHDRAFT_149150</name>
</gene>
<sequence>MERLVKLHEFERMRRPVVCLRRLCGCGCRGGCALAQTLRRIALETGLLIRFEKVLSGQDLDPGDVVMDAATSCSVMDAEGCHLVWVNYVKLEPNGFPSTASRRSWLCFGDLLRGRVSLDDAEVQKYRRFFKRCASVFTEKFGDGGDMGAVLKYFLGSE</sequence>
<proteinExistence type="predicted"/>
<reference evidence="1 3" key="1">
    <citation type="journal article" date="2012" name="Nature">
        <title>Algal genomes reveal evolutionary mosaicism and the fate of nucleomorphs.</title>
        <authorList>
            <consortium name="DOE Joint Genome Institute"/>
            <person name="Curtis B.A."/>
            <person name="Tanifuji G."/>
            <person name="Burki F."/>
            <person name="Gruber A."/>
            <person name="Irimia M."/>
            <person name="Maruyama S."/>
            <person name="Arias M.C."/>
            <person name="Ball S.G."/>
            <person name="Gile G.H."/>
            <person name="Hirakawa Y."/>
            <person name="Hopkins J.F."/>
            <person name="Kuo A."/>
            <person name="Rensing S.A."/>
            <person name="Schmutz J."/>
            <person name="Symeonidi A."/>
            <person name="Elias M."/>
            <person name="Eveleigh R.J."/>
            <person name="Herman E.K."/>
            <person name="Klute M.J."/>
            <person name="Nakayama T."/>
            <person name="Obornik M."/>
            <person name="Reyes-Prieto A."/>
            <person name="Armbrust E.V."/>
            <person name="Aves S.J."/>
            <person name="Beiko R.G."/>
            <person name="Coutinho P."/>
            <person name="Dacks J.B."/>
            <person name="Durnford D.G."/>
            <person name="Fast N.M."/>
            <person name="Green B.R."/>
            <person name="Grisdale C.J."/>
            <person name="Hempel F."/>
            <person name="Henrissat B."/>
            <person name="Hoppner M.P."/>
            <person name="Ishida K."/>
            <person name="Kim E."/>
            <person name="Koreny L."/>
            <person name="Kroth P.G."/>
            <person name="Liu Y."/>
            <person name="Malik S.B."/>
            <person name="Maier U.G."/>
            <person name="McRose D."/>
            <person name="Mock T."/>
            <person name="Neilson J.A."/>
            <person name="Onodera N.T."/>
            <person name="Poole A.M."/>
            <person name="Pritham E.J."/>
            <person name="Richards T.A."/>
            <person name="Rocap G."/>
            <person name="Roy S.W."/>
            <person name="Sarai C."/>
            <person name="Schaack S."/>
            <person name="Shirato S."/>
            <person name="Slamovits C.H."/>
            <person name="Spencer D.F."/>
            <person name="Suzuki S."/>
            <person name="Worden A.Z."/>
            <person name="Zauner S."/>
            <person name="Barry K."/>
            <person name="Bell C."/>
            <person name="Bharti A.K."/>
            <person name="Crow J.A."/>
            <person name="Grimwood J."/>
            <person name="Kramer R."/>
            <person name="Lindquist E."/>
            <person name="Lucas S."/>
            <person name="Salamov A."/>
            <person name="McFadden G.I."/>
            <person name="Lane C.E."/>
            <person name="Keeling P.J."/>
            <person name="Gray M.W."/>
            <person name="Grigoriev I.V."/>
            <person name="Archibald J.M."/>
        </authorList>
    </citation>
    <scope>NUCLEOTIDE SEQUENCE</scope>
    <source>
        <strain evidence="1 3">CCMP2712</strain>
    </source>
</reference>
<dbReference type="AlphaFoldDB" id="L1I727"/>
<dbReference type="PaxDb" id="55529-EKX31670"/>
<dbReference type="EnsemblProtists" id="EKX31670">
    <property type="protein sequence ID" value="EKX31670"/>
    <property type="gene ID" value="GUITHDRAFT_149150"/>
</dbReference>
<dbReference type="KEGG" id="gtt:GUITHDRAFT_149150"/>
<keyword evidence="3" id="KW-1185">Reference proteome</keyword>
<dbReference type="HOGENOM" id="CLU_1672613_0_0_1"/>
<dbReference type="RefSeq" id="XP_005818650.1">
    <property type="nucleotide sequence ID" value="XM_005818593.1"/>
</dbReference>
<dbReference type="EMBL" id="JH993249">
    <property type="protein sequence ID" value="EKX31670.1"/>
    <property type="molecule type" value="Genomic_DNA"/>
</dbReference>
<reference evidence="3" key="2">
    <citation type="submission" date="2012-11" db="EMBL/GenBank/DDBJ databases">
        <authorList>
            <person name="Kuo A."/>
            <person name="Curtis B.A."/>
            <person name="Tanifuji G."/>
            <person name="Burki F."/>
            <person name="Gruber A."/>
            <person name="Irimia M."/>
            <person name="Maruyama S."/>
            <person name="Arias M.C."/>
            <person name="Ball S.G."/>
            <person name="Gile G.H."/>
            <person name="Hirakawa Y."/>
            <person name="Hopkins J.F."/>
            <person name="Rensing S.A."/>
            <person name="Schmutz J."/>
            <person name="Symeonidi A."/>
            <person name="Elias M."/>
            <person name="Eveleigh R.J."/>
            <person name="Herman E.K."/>
            <person name="Klute M.J."/>
            <person name="Nakayama T."/>
            <person name="Obornik M."/>
            <person name="Reyes-Prieto A."/>
            <person name="Armbrust E.V."/>
            <person name="Aves S.J."/>
            <person name="Beiko R.G."/>
            <person name="Coutinho P."/>
            <person name="Dacks J.B."/>
            <person name="Durnford D.G."/>
            <person name="Fast N.M."/>
            <person name="Green B.R."/>
            <person name="Grisdale C."/>
            <person name="Hempe F."/>
            <person name="Henrissat B."/>
            <person name="Hoppner M.P."/>
            <person name="Ishida K.-I."/>
            <person name="Kim E."/>
            <person name="Koreny L."/>
            <person name="Kroth P.G."/>
            <person name="Liu Y."/>
            <person name="Malik S.-B."/>
            <person name="Maier U.G."/>
            <person name="McRose D."/>
            <person name="Mock T."/>
            <person name="Neilson J.A."/>
            <person name="Onodera N.T."/>
            <person name="Poole A.M."/>
            <person name="Pritham E.J."/>
            <person name="Richards T.A."/>
            <person name="Rocap G."/>
            <person name="Roy S.W."/>
            <person name="Sarai C."/>
            <person name="Schaack S."/>
            <person name="Shirato S."/>
            <person name="Slamovits C.H."/>
            <person name="Spencer D.F."/>
            <person name="Suzuki S."/>
            <person name="Worden A.Z."/>
            <person name="Zauner S."/>
            <person name="Barry K."/>
            <person name="Bell C."/>
            <person name="Bharti A.K."/>
            <person name="Crow J.A."/>
            <person name="Grimwood J."/>
            <person name="Kramer R."/>
            <person name="Lindquist E."/>
            <person name="Lucas S."/>
            <person name="Salamov A."/>
            <person name="McFadden G.I."/>
            <person name="Lane C.E."/>
            <person name="Keeling P.J."/>
            <person name="Gray M.W."/>
            <person name="Grigoriev I.V."/>
            <person name="Archibald J.M."/>
        </authorList>
    </citation>
    <scope>NUCLEOTIDE SEQUENCE</scope>
    <source>
        <strain evidence="3">CCMP2712</strain>
    </source>
</reference>
<evidence type="ECO:0000313" key="1">
    <source>
        <dbReference type="EMBL" id="EKX31670.1"/>
    </source>
</evidence>